<organism evidence="3 4">
    <name type="scientific">Achromobacter pulmonis</name>
    <dbReference type="NCBI Taxonomy" id="1389932"/>
    <lineage>
        <taxon>Bacteria</taxon>
        <taxon>Pseudomonadati</taxon>
        <taxon>Pseudomonadota</taxon>
        <taxon>Betaproteobacteria</taxon>
        <taxon>Burkholderiales</taxon>
        <taxon>Alcaligenaceae</taxon>
        <taxon>Achromobacter</taxon>
    </lineage>
</organism>
<keyword evidence="4" id="KW-1185">Reference proteome</keyword>
<evidence type="ECO:0000256" key="1">
    <source>
        <dbReference type="SAM" id="MobiDB-lite"/>
    </source>
</evidence>
<evidence type="ECO:0000313" key="3">
    <source>
        <dbReference type="EMBL" id="CAB3898034.1"/>
    </source>
</evidence>
<evidence type="ECO:0008006" key="5">
    <source>
        <dbReference type="Google" id="ProtNLM"/>
    </source>
</evidence>
<name>A0A6S7E8V1_9BURK</name>
<protein>
    <recommendedName>
        <fullName evidence="5">DUF4760 domain-containing protein</fullName>
    </recommendedName>
</protein>
<evidence type="ECO:0000313" key="4">
    <source>
        <dbReference type="Proteomes" id="UP000494203"/>
    </source>
</evidence>
<feature type="region of interest" description="Disordered" evidence="1">
    <location>
        <begin position="219"/>
        <end position="252"/>
    </location>
</feature>
<dbReference type="AlphaFoldDB" id="A0A6S7E8V1"/>
<reference evidence="3 4" key="1">
    <citation type="submission" date="2020-04" db="EMBL/GenBank/DDBJ databases">
        <authorList>
            <person name="De Canck E."/>
        </authorList>
    </citation>
    <scope>NUCLEOTIDE SEQUENCE [LARGE SCALE GENOMIC DNA]</scope>
    <source>
        <strain evidence="3 4">LMG 26788</strain>
    </source>
</reference>
<keyword evidence="2" id="KW-0472">Membrane</keyword>
<dbReference type="EMBL" id="CADIKZ010000012">
    <property type="protein sequence ID" value="CAB3898034.1"/>
    <property type="molecule type" value="Genomic_DNA"/>
</dbReference>
<sequence length="252" mass="28601">MDESVVAAIQELANALAGLGSWQQQLVSMTVLLVVAAAGSFFGAYLKTRATNAAMSDDLDDIKRQLRETTDTTETIRSQISKRGELHSLRIKKLEELMVLFLEAQRVYSEHIDIMKRGESPARLEQDPMDHIVMLSKFYFPELSFELPNFCHKWWIFIGHTRADLSTILAYDDPHARQEALFEWSQIVKKPLLGEKDAKRASRTAEALLVETMKKLLNEQTEAQKQADTRPDNFNLHQRRTTGKVPTPTSGA</sequence>
<dbReference type="RefSeq" id="WP_175141547.1">
    <property type="nucleotide sequence ID" value="NZ_CADIKZ010000012.1"/>
</dbReference>
<feature type="transmembrane region" description="Helical" evidence="2">
    <location>
        <begin position="26"/>
        <end position="46"/>
    </location>
</feature>
<keyword evidence="2" id="KW-0812">Transmembrane</keyword>
<keyword evidence="2" id="KW-1133">Transmembrane helix</keyword>
<dbReference type="Proteomes" id="UP000494203">
    <property type="component" value="Unassembled WGS sequence"/>
</dbReference>
<proteinExistence type="predicted"/>
<evidence type="ECO:0000256" key="2">
    <source>
        <dbReference type="SAM" id="Phobius"/>
    </source>
</evidence>
<gene>
    <name evidence="3" type="ORF">LMG26788_04127</name>
</gene>
<accession>A0A6S7E8V1</accession>